<sequence>MEDFYKFLNKTIKNKEKLKLVILWKKWEEVLGLPLAEYVLPLGHQERVLIVGSEDALVLQEAHFVSQEILLRVNNFLGEQVFDKVRVKLLRGKTPLNRIKVSAPELRRYVIKKPKNLGSVGQELKKYPKIFEYYQSYVAYWDAVSARKEERNGRCNRN</sequence>
<dbReference type="Pfam" id="PF05258">
    <property type="entry name" value="DciA"/>
    <property type="match status" value="1"/>
</dbReference>
<dbReference type="InterPro" id="IPR007922">
    <property type="entry name" value="DciA-like"/>
</dbReference>
<protein>
    <recommendedName>
        <fullName evidence="3">DUF721 domain-containing protein</fullName>
    </recommendedName>
</protein>
<evidence type="ECO:0008006" key="3">
    <source>
        <dbReference type="Google" id="ProtNLM"/>
    </source>
</evidence>
<organism evidence="1 2">
    <name type="scientific">Desulfonauticus submarinus</name>
    <dbReference type="NCBI Taxonomy" id="206665"/>
    <lineage>
        <taxon>Bacteria</taxon>
        <taxon>Pseudomonadati</taxon>
        <taxon>Thermodesulfobacteriota</taxon>
        <taxon>Desulfovibrionia</taxon>
        <taxon>Desulfovibrionales</taxon>
        <taxon>Desulfonauticaceae</taxon>
        <taxon>Desulfonauticus</taxon>
    </lineage>
</organism>
<dbReference type="Proteomes" id="UP000199602">
    <property type="component" value="Unassembled WGS sequence"/>
</dbReference>
<name>A0A1H0BXZ4_9BACT</name>
<accession>A0A1H0BXZ4</accession>
<keyword evidence="2" id="KW-1185">Reference proteome</keyword>
<evidence type="ECO:0000313" key="2">
    <source>
        <dbReference type="Proteomes" id="UP000199602"/>
    </source>
</evidence>
<gene>
    <name evidence="1" type="ORF">SAMN04488516_102333</name>
</gene>
<dbReference type="STRING" id="206665.SAMN04488516_102333"/>
<reference evidence="1 2" key="1">
    <citation type="submission" date="2016-10" db="EMBL/GenBank/DDBJ databases">
        <authorList>
            <person name="de Groot N.N."/>
        </authorList>
    </citation>
    <scope>NUCLEOTIDE SEQUENCE [LARGE SCALE GENOMIC DNA]</scope>
    <source>
        <strain evidence="1 2">DSM 15269</strain>
    </source>
</reference>
<evidence type="ECO:0000313" key="1">
    <source>
        <dbReference type="EMBL" id="SDN50494.1"/>
    </source>
</evidence>
<proteinExistence type="predicted"/>
<dbReference type="RefSeq" id="WP_159427681.1">
    <property type="nucleotide sequence ID" value="NZ_FNIN01000002.1"/>
</dbReference>
<dbReference type="EMBL" id="FNIN01000002">
    <property type="protein sequence ID" value="SDN50494.1"/>
    <property type="molecule type" value="Genomic_DNA"/>
</dbReference>
<dbReference type="OrthoDB" id="5471833at2"/>
<dbReference type="AlphaFoldDB" id="A0A1H0BXZ4"/>